<name>A0A931MFB0_9BACT</name>
<reference evidence="2" key="1">
    <citation type="submission" date="2020-11" db="EMBL/GenBank/DDBJ databases">
        <title>Bacterial whole genome sequence for Panacibacter sp. DH6.</title>
        <authorList>
            <person name="Le V."/>
            <person name="Ko S."/>
            <person name="Ahn C.-Y."/>
            <person name="Oh H.-M."/>
        </authorList>
    </citation>
    <scope>NUCLEOTIDE SEQUENCE</scope>
    <source>
        <strain evidence="2">DH6</strain>
    </source>
</reference>
<gene>
    <name evidence="2" type="ORF">I5907_21405</name>
</gene>
<dbReference type="Proteomes" id="UP000628448">
    <property type="component" value="Unassembled WGS sequence"/>
</dbReference>
<evidence type="ECO:0000313" key="3">
    <source>
        <dbReference type="Proteomes" id="UP000628448"/>
    </source>
</evidence>
<dbReference type="AlphaFoldDB" id="A0A931MFB0"/>
<feature type="transmembrane region" description="Helical" evidence="1">
    <location>
        <begin position="51"/>
        <end position="71"/>
    </location>
</feature>
<evidence type="ECO:0000256" key="1">
    <source>
        <dbReference type="SAM" id="Phobius"/>
    </source>
</evidence>
<keyword evidence="1" id="KW-0812">Transmembrane</keyword>
<organism evidence="2 3">
    <name type="scientific">Panacibacter microcysteis</name>
    <dbReference type="NCBI Taxonomy" id="2793269"/>
    <lineage>
        <taxon>Bacteria</taxon>
        <taxon>Pseudomonadati</taxon>
        <taxon>Bacteroidota</taxon>
        <taxon>Chitinophagia</taxon>
        <taxon>Chitinophagales</taxon>
        <taxon>Chitinophagaceae</taxon>
        <taxon>Panacibacter</taxon>
    </lineage>
</organism>
<accession>A0A931MFB0</accession>
<dbReference type="RefSeq" id="WP_196992909.1">
    <property type="nucleotide sequence ID" value="NZ_JADWYR010000006.1"/>
</dbReference>
<protein>
    <submittedName>
        <fullName evidence="2">Uncharacterized protein</fullName>
    </submittedName>
</protein>
<sequence length="199" mass="23604">MMAMIELLLIILKIIVLSTIYTTVVLLVIFILSKTTSIQWTKYVWAKKVRFWLLSHLVISVLLFVLSFSYWQDTGLGDNSKIPVGYGQTIQSEDFAWTYFYPDPDKTEPNQDELIIEDYKIFDQFLCAKVSHQNTISPSYDYIVYDLKNKSLKTFDSEQEYSSYVDINSLPKTNKFYDFQKHYHEYLDNRPKWKAWLLP</sequence>
<feature type="transmembrane region" description="Helical" evidence="1">
    <location>
        <begin position="7"/>
        <end position="31"/>
    </location>
</feature>
<keyword evidence="3" id="KW-1185">Reference proteome</keyword>
<keyword evidence="1" id="KW-1133">Transmembrane helix</keyword>
<proteinExistence type="predicted"/>
<comment type="caution">
    <text evidence="2">The sequence shown here is derived from an EMBL/GenBank/DDBJ whole genome shotgun (WGS) entry which is preliminary data.</text>
</comment>
<keyword evidence="1" id="KW-0472">Membrane</keyword>
<evidence type="ECO:0000313" key="2">
    <source>
        <dbReference type="EMBL" id="MBG9378804.1"/>
    </source>
</evidence>
<dbReference type="EMBL" id="JADWYR010000006">
    <property type="protein sequence ID" value="MBG9378804.1"/>
    <property type="molecule type" value="Genomic_DNA"/>
</dbReference>